<dbReference type="OrthoDB" id="2290647at2759"/>
<feature type="compositionally biased region" description="Low complexity" evidence="1">
    <location>
        <begin position="401"/>
        <end position="423"/>
    </location>
</feature>
<evidence type="ECO:0000313" key="2">
    <source>
        <dbReference type="EMBL" id="KAG2226729.1"/>
    </source>
</evidence>
<feature type="compositionally biased region" description="Low complexity" evidence="1">
    <location>
        <begin position="177"/>
        <end position="205"/>
    </location>
</feature>
<feature type="compositionally biased region" description="Polar residues" evidence="1">
    <location>
        <begin position="328"/>
        <end position="346"/>
    </location>
</feature>
<feature type="region of interest" description="Disordered" evidence="1">
    <location>
        <begin position="127"/>
        <end position="452"/>
    </location>
</feature>
<dbReference type="EMBL" id="JAEPRB010000014">
    <property type="protein sequence ID" value="KAG2226729.1"/>
    <property type="molecule type" value="Genomic_DNA"/>
</dbReference>
<feature type="compositionally biased region" description="Polar residues" evidence="1">
    <location>
        <begin position="17"/>
        <end position="26"/>
    </location>
</feature>
<feature type="compositionally biased region" description="Polar residues" evidence="1">
    <location>
        <begin position="365"/>
        <end position="384"/>
    </location>
</feature>
<comment type="caution">
    <text evidence="2">The sequence shown here is derived from an EMBL/GenBank/DDBJ whole genome shotgun (WGS) entry which is preliminary data.</text>
</comment>
<name>A0A8H7SC96_9FUNG</name>
<feature type="compositionally biased region" description="Low complexity" evidence="1">
    <location>
        <begin position="431"/>
        <end position="442"/>
    </location>
</feature>
<feature type="compositionally biased region" description="Polar residues" evidence="1">
    <location>
        <begin position="298"/>
        <end position="309"/>
    </location>
</feature>
<accession>A0A8H7SC96</accession>
<feature type="compositionally biased region" description="Polar residues" evidence="1">
    <location>
        <begin position="215"/>
        <end position="227"/>
    </location>
</feature>
<gene>
    <name evidence="2" type="ORF">INT45_001076</name>
</gene>
<dbReference type="PANTHER" id="PTHR36911">
    <property type="entry name" value="LIM ZINC-BINDING DOMAIN-CONTAINING PROTEIN-RELATED"/>
    <property type="match status" value="1"/>
</dbReference>
<dbReference type="AlphaFoldDB" id="A0A8H7SC96"/>
<protein>
    <submittedName>
        <fullName evidence="2">Uncharacterized protein</fullName>
    </submittedName>
</protein>
<feature type="compositionally biased region" description="Acidic residues" evidence="1">
    <location>
        <begin position="41"/>
        <end position="51"/>
    </location>
</feature>
<evidence type="ECO:0000313" key="3">
    <source>
        <dbReference type="Proteomes" id="UP000646827"/>
    </source>
</evidence>
<feature type="compositionally biased region" description="Polar residues" evidence="1">
    <location>
        <begin position="235"/>
        <end position="247"/>
    </location>
</feature>
<sequence length="452" mass="48884">MPPSSGLHLISEKQHNPTHSTTTDATNVHGWLMGVPPPFTENDDSDYDDNDNNNNIQPDFRKIKGRPLSISSISSEDSVNLDELIKANYTSDMDDETSLPDLAGLELDDSDEEFWKMDESSIASHHKLTPPMKTIPSRILSPTPSINFRHRSDSLSSENSLTSQSTVTYRTTPIMHSSTSTSTVTSVSTATNNTTSSSTIISNNNKQHHNYHHLSPQQHKLQSSPPSTLGRFPTPAQSRSFNTSSTPNSNNNNNNNNSHSNNNNNNNNNNHELPSRSGSRIGMTPSRLAKRASHIPAPSSSRIATPNPQRTLSTRSSSSSIGSGLGRFNSTTAGSNSHNNSGTTRDGSLTLGRASSRLSSRASHIPSTATSRASHIPSTATSRARSPLFGNTAGNNGGSGQRQSIFGLQQQQQQNFSRPASQQSNHNIIPRSTKSTTRSASRIGMTKRTAYS</sequence>
<dbReference type="Proteomes" id="UP000646827">
    <property type="component" value="Unassembled WGS sequence"/>
</dbReference>
<proteinExistence type="predicted"/>
<feature type="region of interest" description="Disordered" evidence="1">
    <location>
        <begin position="1"/>
        <end position="56"/>
    </location>
</feature>
<keyword evidence="3" id="KW-1185">Reference proteome</keyword>
<feature type="compositionally biased region" description="Low complexity" evidence="1">
    <location>
        <begin position="347"/>
        <end position="363"/>
    </location>
</feature>
<reference evidence="2 3" key="1">
    <citation type="submission" date="2020-12" db="EMBL/GenBank/DDBJ databases">
        <title>Metabolic potential, ecology and presence of endohyphal bacteria is reflected in genomic diversity of Mucoromycotina.</title>
        <authorList>
            <person name="Muszewska A."/>
            <person name="Okrasinska A."/>
            <person name="Steczkiewicz K."/>
            <person name="Drgas O."/>
            <person name="Orlowska M."/>
            <person name="Perlinska-Lenart U."/>
            <person name="Aleksandrzak-Piekarczyk T."/>
            <person name="Szatraj K."/>
            <person name="Zielenkiewicz U."/>
            <person name="Pilsyk S."/>
            <person name="Malc E."/>
            <person name="Mieczkowski P."/>
            <person name="Kruszewska J.S."/>
            <person name="Biernat P."/>
            <person name="Pawlowska J."/>
        </authorList>
    </citation>
    <scope>NUCLEOTIDE SEQUENCE [LARGE SCALE GENOMIC DNA]</scope>
    <source>
        <strain evidence="2 3">CBS 142.35</strain>
    </source>
</reference>
<feature type="compositionally biased region" description="Low complexity" evidence="1">
    <location>
        <begin position="154"/>
        <end position="166"/>
    </location>
</feature>
<feature type="compositionally biased region" description="Low complexity" evidence="1">
    <location>
        <begin position="248"/>
        <end position="271"/>
    </location>
</feature>
<feature type="compositionally biased region" description="Low complexity" evidence="1">
    <location>
        <begin position="310"/>
        <end position="322"/>
    </location>
</feature>
<organism evidence="2 3">
    <name type="scientific">Circinella minor</name>
    <dbReference type="NCBI Taxonomy" id="1195481"/>
    <lineage>
        <taxon>Eukaryota</taxon>
        <taxon>Fungi</taxon>
        <taxon>Fungi incertae sedis</taxon>
        <taxon>Mucoromycota</taxon>
        <taxon>Mucoromycotina</taxon>
        <taxon>Mucoromycetes</taxon>
        <taxon>Mucorales</taxon>
        <taxon>Lichtheimiaceae</taxon>
        <taxon>Circinella</taxon>
    </lineage>
</organism>
<evidence type="ECO:0000256" key="1">
    <source>
        <dbReference type="SAM" id="MobiDB-lite"/>
    </source>
</evidence>
<dbReference type="PANTHER" id="PTHR36911:SF3">
    <property type="entry name" value="GATA ZINC FINGER DOMAIN-CONTAINING PROTEIN 4-RELATED"/>
    <property type="match status" value="1"/>
</dbReference>
<feature type="compositionally biased region" description="Polar residues" evidence="1">
    <location>
        <begin position="167"/>
        <end position="176"/>
    </location>
</feature>